<feature type="region of interest" description="Disordered" evidence="1">
    <location>
        <begin position="86"/>
        <end position="110"/>
    </location>
</feature>
<gene>
    <name evidence="2" type="ORF">B0T16DRAFT_498843</name>
</gene>
<feature type="region of interest" description="Disordered" evidence="1">
    <location>
        <begin position="1"/>
        <end position="59"/>
    </location>
</feature>
<keyword evidence="3" id="KW-1185">Reference proteome</keyword>
<dbReference type="EMBL" id="JAULSV010000001">
    <property type="protein sequence ID" value="KAK0655230.1"/>
    <property type="molecule type" value="Genomic_DNA"/>
</dbReference>
<accession>A0AA39YQ75</accession>
<evidence type="ECO:0000313" key="2">
    <source>
        <dbReference type="EMBL" id="KAK0655230.1"/>
    </source>
</evidence>
<dbReference type="Proteomes" id="UP001174936">
    <property type="component" value="Unassembled WGS sequence"/>
</dbReference>
<evidence type="ECO:0000313" key="3">
    <source>
        <dbReference type="Proteomes" id="UP001174936"/>
    </source>
</evidence>
<sequence>MPQESLGRSDGQPSTATTGGPWPSPSLPFPSLDDSAENRRYIRSDGPPPDSQASASFHESWLQDPLHLLGGGSAVAAGQAISDSSGWATQLEETPRFLDNEDFEPSIGDAKETDSAIKVVFIEREDLHNNEDYGPAPLEEPNWTEFGVSGAGQVYDLGPVHNGDTFAEDAPVLTRTQGRREGEWTESEAYMAEDLLFAIHDDD</sequence>
<protein>
    <submittedName>
        <fullName evidence="2">Uncharacterized protein</fullName>
    </submittedName>
</protein>
<name>A0AA39YQ75_9PEZI</name>
<evidence type="ECO:0000256" key="1">
    <source>
        <dbReference type="SAM" id="MobiDB-lite"/>
    </source>
</evidence>
<reference evidence="2" key="1">
    <citation type="submission" date="2023-06" db="EMBL/GenBank/DDBJ databases">
        <title>Genome-scale phylogeny and comparative genomics of the fungal order Sordariales.</title>
        <authorList>
            <consortium name="Lawrence Berkeley National Laboratory"/>
            <person name="Hensen N."/>
            <person name="Bonometti L."/>
            <person name="Westerberg I."/>
            <person name="Brannstrom I.O."/>
            <person name="Guillou S."/>
            <person name="Cros-Aarteil S."/>
            <person name="Calhoun S."/>
            <person name="Haridas S."/>
            <person name="Kuo A."/>
            <person name="Mondo S."/>
            <person name="Pangilinan J."/>
            <person name="Riley R."/>
            <person name="Labutti K."/>
            <person name="Andreopoulos B."/>
            <person name="Lipzen A."/>
            <person name="Chen C."/>
            <person name="Yanf M."/>
            <person name="Daum C."/>
            <person name="Ng V."/>
            <person name="Clum A."/>
            <person name="Steindorff A."/>
            <person name="Ohm R."/>
            <person name="Martin F."/>
            <person name="Silar P."/>
            <person name="Natvig D."/>
            <person name="Lalanne C."/>
            <person name="Gautier V."/>
            <person name="Ament-Velasquez S.L."/>
            <person name="Kruys A."/>
            <person name="Hutchinson M.I."/>
            <person name="Powell A.J."/>
            <person name="Barry K."/>
            <person name="Miller A.N."/>
            <person name="Grigoriev I.V."/>
            <person name="Debuchy R."/>
            <person name="Gladieux P."/>
            <person name="Thoren M.H."/>
            <person name="Johannesson H."/>
        </authorList>
    </citation>
    <scope>NUCLEOTIDE SEQUENCE</scope>
    <source>
        <strain evidence="2">SMH2532-1</strain>
    </source>
</reference>
<proteinExistence type="predicted"/>
<comment type="caution">
    <text evidence="2">The sequence shown here is derived from an EMBL/GenBank/DDBJ whole genome shotgun (WGS) entry which is preliminary data.</text>
</comment>
<dbReference type="AlphaFoldDB" id="A0AA39YQ75"/>
<organism evidence="2 3">
    <name type="scientific">Cercophora newfieldiana</name>
    <dbReference type="NCBI Taxonomy" id="92897"/>
    <lineage>
        <taxon>Eukaryota</taxon>
        <taxon>Fungi</taxon>
        <taxon>Dikarya</taxon>
        <taxon>Ascomycota</taxon>
        <taxon>Pezizomycotina</taxon>
        <taxon>Sordariomycetes</taxon>
        <taxon>Sordariomycetidae</taxon>
        <taxon>Sordariales</taxon>
        <taxon>Lasiosphaeriaceae</taxon>
        <taxon>Cercophora</taxon>
    </lineage>
</organism>